<keyword evidence="5" id="KW-1185">Reference proteome</keyword>
<evidence type="ECO:0000313" key="4">
    <source>
        <dbReference type="EMBL" id="MEX3746059.1"/>
    </source>
</evidence>
<name>A0ABV3VXX1_9BACI</name>
<feature type="transmembrane region" description="Helical" evidence="2">
    <location>
        <begin position="6"/>
        <end position="27"/>
    </location>
</feature>
<evidence type="ECO:0000256" key="1">
    <source>
        <dbReference type="SAM" id="MobiDB-lite"/>
    </source>
</evidence>
<dbReference type="RefSeq" id="WP_368636635.1">
    <property type="nucleotide sequence ID" value="NZ_JBFRHK010000006.1"/>
</dbReference>
<keyword evidence="2" id="KW-0472">Membrane</keyword>
<proteinExistence type="predicted"/>
<keyword evidence="2" id="KW-0812">Transmembrane</keyword>
<feature type="region of interest" description="Disordered" evidence="1">
    <location>
        <begin position="69"/>
        <end position="96"/>
    </location>
</feature>
<gene>
    <name evidence="3" type="ORF">AB1300_11490</name>
    <name evidence="4" type="ORF">AB1300_13035</name>
</gene>
<dbReference type="Proteomes" id="UP001558534">
    <property type="component" value="Unassembled WGS sequence"/>
</dbReference>
<sequence>MDDLFLIISFLSFAAIFIFAILSVIQFAKKNSRKGKKQIKFASIAGALMIVSFIGFGFTYESVDTTETDKEKVETVANPKEKTPEEKALAEQKAKDEAEMKAKAEDEARLKAEADAKAKVEEESSAVKVATWQDKVKEVAAMNGTPTNKYDAIMLYAKEYPVTEAEVKEFEEYIIAEYKSKNYVADINNAEYMLSNIFRTNVINKFYGQVNTPINTFAFDFFQNTKYTYRGVDTVDSSAVRSNERQMDKALNKMGK</sequence>
<reference evidence="3 5" key="1">
    <citation type="submission" date="2024-07" db="EMBL/GenBank/DDBJ databases">
        <title>Characterization of a bacterium isolated from hydrolysated instant sea cucumber by whole-genome sequencing and metabolomics.</title>
        <authorList>
            <person name="Luo X."/>
            <person name="Zhang Z."/>
            <person name="Zheng Z."/>
            <person name="Zhang W."/>
            <person name="Ming T."/>
            <person name="Jiao L."/>
            <person name="Su X."/>
            <person name="Kong F."/>
            <person name="Xu J."/>
        </authorList>
    </citation>
    <scope>NUCLEOTIDE SEQUENCE [LARGE SCALE GENOMIC DNA]</scope>
    <source>
        <strain evidence="3 5">XL-2024</strain>
    </source>
</reference>
<feature type="transmembrane region" description="Helical" evidence="2">
    <location>
        <begin position="39"/>
        <end position="60"/>
    </location>
</feature>
<accession>A0ABV3VXX1</accession>
<keyword evidence="2" id="KW-1133">Transmembrane helix</keyword>
<evidence type="ECO:0000256" key="2">
    <source>
        <dbReference type="SAM" id="Phobius"/>
    </source>
</evidence>
<dbReference type="EMBL" id="JBFRHK010000006">
    <property type="protein sequence ID" value="MEX3745759.1"/>
    <property type="molecule type" value="Genomic_DNA"/>
</dbReference>
<protein>
    <submittedName>
        <fullName evidence="3">Cell envelope integrity protein TolA</fullName>
    </submittedName>
</protein>
<organism evidence="3 5">
    <name type="scientific">Lysinibacillus xylanilyticus</name>
    <dbReference type="NCBI Taxonomy" id="582475"/>
    <lineage>
        <taxon>Bacteria</taxon>
        <taxon>Bacillati</taxon>
        <taxon>Bacillota</taxon>
        <taxon>Bacilli</taxon>
        <taxon>Bacillales</taxon>
        <taxon>Bacillaceae</taxon>
        <taxon>Lysinibacillus</taxon>
    </lineage>
</organism>
<evidence type="ECO:0000313" key="3">
    <source>
        <dbReference type="EMBL" id="MEX3745759.1"/>
    </source>
</evidence>
<comment type="caution">
    <text evidence="3">The sequence shown here is derived from an EMBL/GenBank/DDBJ whole genome shotgun (WGS) entry which is preliminary data.</text>
</comment>
<dbReference type="EMBL" id="JBFRHK010000007">
    <property type="protein sequence ID" value="MEX3746059.1"/>
    <property type="molecule type" value="Genomic_DNA"/>
</dbReference>
<evidence type="ECO:0000313" key="5">
    <source>
        <dbReference type="Proteomes" id="UP001558534"/>
    </source>
</evidence>